<proteinExistence type="predicted"/>
<dbReference type="PANTHER" id="PTHR45641">
    <property type="entry name" value="TETRATRICOPEPTIDE REPEAT PROTEIN (AFU_ORTHOLOGUE AFUA_6G03870)"/>
    <property type="match status" value="1"/>
</dbReference>
<dbReference type="PROSITE" id="PS50005">
    <property type="entry name" value="TPR"/>
    <property type="match status" value="4"/>
</dbReference>
<evidence type="ECO:0000259" key="4">
    <source>
        <dbReference type="Pfam" id="PF18738"/>
    </source>
</evidence>
<name>A0A1S3JPN7_LINAN</name>
<dbReference type="Proteomes" id="UP000085678">
    <property type="component" value="Unplaced"/>
</dbReference>
<gene>
    <name evidence="6" type="primary">LOC106175059</name>
</gene>
<dbReference type="STRING" id="7574.A0A1S3JPN7"/>
<keyword evidence="1" id="KW-0677">Repeat</keyword>
<keyword evidence="2 3" id="KW-0802">TPR repeat</keyword>
<dbReference type="InParanoid" id="A0A1S3JPN7"/>
<dbReference type="InterPro" id="IPR036388">
    <property type="entry name" value="WH-like_DNA-bd_sf"/>
</dbReference>
<dbReference type="GO" id="GO:0043531">
    <property type="term" value="F:ADP binding"/>
    <property type="evidence" value="ECO:0007669"/>
    <property type="project" value="InterPro"/>
</dbReference>
<dbReference type="AlphaFoldDB" id="A0A1S3JPN7"/>
<feature type="repeat" description="TPR" evidence="3">
    <location>
        <begin position="673"/>
        <end position="706"/>
    </location>
</feature>
<dbReference type="InterPro" id="IPR041249">
    <property type="entry name" value="HEPN_DZIP3"/>
</dbReference>
<dbReference type="Pfam" id="PF18738">
    <property type="entry name" value="HEPN_DZIP3"/>
    <property type="match status" value="1"/>
</dbReference>
<protein>
    <submittedName>
        <fullName evidence="6">Uncharacterized protein LOC106175059</fullName>
    </submittedName>
</protein>
<feature type="repeat" description="TPR" evidence="3">
    <location>
        <begin position="1009"/>
        <end position="1042"/>
    </location>
</feature>
<dbReference type="Gene3D" id="3.40.50.300">
    <property type="entry name" value="P-loop containing nucleotide triphosphate hydrolases"/>
    <property type="match status" value="1"/>
</dbReference>
<dbReference type="OrthoDB" id="626167at2759"/>
<dbReference type="SUPFAM" id="SSF52540">
    <property type="entry name" value="P-loop containing nucleoside triphosphate hydrolases"/>
    <property type="match status" value="1"/>
</dbReference>
<dbReference type="SUPFAM" id="SSF48452">
    <property type="entry name" value="TPR-like"/>
    <property type="match status" value="2"/>
</dbReference>
<dbReference type="Gene3D" id="1.25.40.10">
    <property type="entry name" value="Tetratricopeptide repeat domain"/>
    <property type="match status" value="3"/>
</dbReference>
<feature type="domain" description="DZIP3-like HEPN" evidence="4">
    <location>
        <begin position="56"/>
        <end position="194"/>
    </location>
</feature>
<dbReference type="Pfam" id="PF13424">
    <property type="entry name" value="TPR_12"/>
    <property type="match status" value="4"/>
</dbReference>
<keyword evidence="5" id="KW-1185">Reference proteome</keyword>
<dbReference type="RefSeq" id="XP_013412328.1">
    <property type="nucleotide sequence ID" value="XM_013556874.1"/>
</dbReference>
<dbReference type="Gene3D" id="1.10.10.10">
    <property type="entry name" value="Winged helix-like DNA-binding domain superfamily/Winged helix DNA-binding domain"/>
    <property type="match status" value="1"/>
</dbReference>
<dbReference type="InterPro" id="IPR011990">
    <property type="entry name" value="TPR-like_helical_dom_sf"/>
</dbReference>
<feature type="repeat" description="TPR" evidence="3">
    <location>
        <begin position="799"/>
        <end position="832"/>
    </location>
</feature>
<evidence type="ECO:0000256" key="1">
    <source>
        <dbReference type="ARBA" id="ARBA00022737"/>
    </source>
</evidence>
<dbReference type="SMART" id="SM00028">
    <property type="entry name" value="TPR"/>
    <property type="match status" value="11"/>
</dbReference>
<evidence type="ECO:0000313" key="5">
    <source>
        <dbReference type="Proteomes" id="UP000085678"/>
    </source>
</evidence>
<sequence>MATAQIFPFEIPRNEKENYFRMHLLLEHATDVLRDVLRTQLKAAYPGLFDPSKTDKLFDVLDNLQVKHTLLLLKNRKVINSSQMKLLYPSGTPSTTVTTQDLDITLAVVLLRNITNLNPHAKWENPPASDTSIEANIGRVKTYRNQLSHGHRLGLTDTSFQTEFNALKHVLLSLSPIYTSDHYDKLLIMPLEAKVAPCQLLSLQLPGKFADLKGREDMVQQIQQHIAGETRLVLLTGMGGIGKTSVAIEVGHREQKVLFIDMRQVTNLESVKLSLVQHYHPTSSLKDLYSDYQNVFIQSLSSLTSDTVIIFDNNDEVMKSNLQEFHKLIQDILNSTKHITLLCTSREAFSQMSHYMAVIDLPPLDKAPSIDILWEGKTSRPTDSESVVLSEIAEKCGGNPLALKLLSVQLKKKTAQRVLDRIKNKNVIESLKVANLPASQEMMACLDMSYETLNTEEKRVFRALHMFPVSFSLEEVSEMFKIDEDKCESILDSLSNKSLLSSDLSSFDLHPLLRAYAEFQARKDQNEIAHIQDAYCKYYMKQTPLLLSEFDTLPSKETYAKAQKILPHLRLIAGLLSDQLSNNKPSDTDIFINLFHIACVFQNLFLYPEAFSILNSLKTLIQKDPFRSFDGLVHMFIGNVLYGMGKYKDAYNFYQRGVIKLTKILGSSHPEMASVYSNMGNFLMEMGKYTESISYMQKCLEVQQENLGSNHPEIADTYSGIADTLRSIGKYTEALSNQKKCIEILEGVLGPKHPKTAMKYDAHGTILKEMGRFREAFTFHQKSIDVLESSFGSKNIYTASAYSNIGEVYRLMGKYREALKYNKKSLSVFEEIHGPKHPRTAKIYINLGNTLSEMGKNPDALAYYKKSHAILKDVLGPRHIETVKTITNMCLILKETGKPEDALKYYSENLDIMTELMGPKHPETSAIYHGIGGCFLDMGIYEVAVACYHKCLEGREEVLGPNHPNTANTYSRMGLALAYMGKNREALTYHNKCLGAREIVLGFKHPDTVSEYSNKGHALSELGEHAEALKYYEKALDVRREILGDKHPDTALLYRNIGCVLHDMGKYSEALTYYEKCLEVYHEHFGPDHEMTVTLNIKVHFIKLIILSKVLVNMSKYLATELIVKGKFNQASRFLNFIDWKFKLYKF</sequence>
<dbReference type="KEGG" id="lak:106175059"/>
<evidence type="ECO:0000313" key="6">
    <source>
        <dbReference type="RefSeq" id="XP_013412328.1"/>
    </source>
</evidence>
<accession>A0A1S3JPN7</accession>
<dbReference type="InterPro" id="IPR027417">
    <property type="entry name" value="P-loop_NTPase"/>
</dbReference>
<feature type="repeat" description="TPR" evidence="3">
    <location>
        <begin position="1051"/>
        <end position="1084"/>
    </location>
</feature>
<evidence type="ECO:0000256" key="3">
    <source>
        <dbReference type="PROSITE-ProRule" id="PRU00339"/>
    </source>
</evidence>
<dbReference type="GeneID" id="106175059"/>
<evidence type="ECO:0000256" key="2">
    <source>
        <dbReference type="ARBA" id="ARBA00022803"/>
    </source>
</evidence>
<dbReference type="PANTHER" id="PTHR45641:SF19">
    <property type="entry name" value="NEPHROCYSTIN-3"/>
    <property type="match status" value="1"/>
</dbReference>
<organism evidence="5 6">
    <name type="scientific">Lingula anatina</name>
    <name type="common">Brachiopod</name>
    <name type="synonym">Lingula unguis</name>
    <dbReference type="NCBI Taxonomy" id="7574"/>
    <lineage>
        <taxon>Eukaryota</taxon>
        <taxon>Metazoa</taxon>
        <taxon>Spiralia</taxon>
        <taxon>Lophotrochozoa</taxon>
        <taxon>Brachiopoda</taxon>
        <taxon>Linguliformea</taxon>
        <taxon>Lingulata</taxon>
        <taxon>Lingulida</taxon>
        <taxon>Linguloidea</taxon>
        <taxon>Lingulidae</taxon>
        <taxon>Lingula</taxon>
    </lineage>
</organism>
<reference evidence="6" key="1">
    <citation type="submission" date="2025-08" db="UniProtKB">
        <authorList>
            <consortium name="RefSeq"/>
        </authorList>
    </citation>
    <scope>IDENTIFICATION</scope>
    <source>
        <tissue evidence="6">Gonads</tissue>
    </source>
</reference>
<dbReference type="PRINTS" id="PR00364">
    <property type="entry name" value="DISEASERSIST"/>
</dbReference>
<dbReference type="InterPro" id="IPR019734">
    <property type="entry name" value="TPR_rpt"/>
</dbReference>